<keyword evidence="1" id="KW-0175">Coiled coil</keyword>
<sequence length="279" mass="33286">MSKQSSSSSKNLISHKSCKSYIDIKPSFKIEEETYNSLCTSDSKKKTLISPKSDLYKTLESYETLFTDPSEGAEFKTKKSKQNSKPDKRNKEYRILKKRIGNECSKHEILNEQDEIIRIQCDIIERLKLKNRNLKKIIQKQEKMLEEMTNSIRDERFERDWIGEQMRIVKEKNKNLIKENNNCIQNYEKIQRRCIELEACVVTMSSDDEKSQEKNFVLNIIIDQYEGIRKENRLLNERCKELSEKFIAMELENKFFKLQENKLNKKIEMLKENRDKKSI</sequence>
<name>A0A1R2ATX8_9CILI</name>
<keyword evidence="3" id="KW-1185">Reference proteome</keyword>
<dbReference type="EMBL" id="MPUH01001424">
    <property type="protein sequence ID" value="OMJ67860.1"/>
    <property type="molecule type" value="Genomic_DNA"/>
</dbReference>
<proteinExistence type="predicted"/>
<feature type="coiled-coil region" evidence="1">
    <location>
        <begin position="225"/>
        <end position="273"/>
    </location>
</feature>
<evidence type="ECO:0000313" key="2">
    <source>
        <dbReference type="EMBL" id="OMJ67860.1"/>
    </source>
</evidence>
<comment type="caution">
    <text evidence="2">The sequence shown here is derived from an EMBL/GenBank/DDBJ whole genome shotgun (WGS) entry which is preliminary data.</text>
</comment>
<feature type="coiled-coil region" evidence="1">
    <location>
        <begin position="124"/>
        <end position="193"/>
    </location>
</feature>
<dbReference type="Proteomes" id="UP000187209">
    <property type="component" value="Unassembled WGS sequence"/>
</dbReference>
<evidence type="ECO:0000313" key="3">
    <source>
        <dbReference type="Proteomes" id="UP000187209"/>
    </source>
</evidence>
<reference evidence="2 3" key="1">
    <citation type="submission" date="2016-11" db="EMBL/GenBank/DDBJ databases">
        <title>The macronuclear genome of Stentor coeruleus: a giant cell with tiny introns.</title>
        <authorList>
            <person name="Slabodnick M."/>
            <person name="Ruby J.G."/>
            <person name="Reiff S.B."/>
            <person name="Swart E.C."/>
            <person name="Gosai S."/>
            <person name="Prabakaran S."/>
            <person name="Witkowska E."/>
            <person name="Larue G.E."/>
            <person name="Fisher S."/>
            <person name="Freeman R.M."/>
            <person name="Gunawardena J."/>
            <person name="Chu W."/>
            <person name="Stover N.A."/>
            <person name="Gregory B.D."/>
            <person name="Nowacki M."/>
            <person name="Derisi J."/>
            <person name="Roy S.W."/>
            <person name="Marshall W.F."/>
            <person name="Sood P."/>
        </authorList>
    </citation>
    <scope>NUCLEOTIDE SEQUENCE [LARGE SCALE GENOMIC DNA]</scope>
    <source>
        <strain evidence="2">WM001</strain>
    </source>
</reference>
<accession>A0A1R2ATX8</accession>
<evidence type="ECO:0000256" key="1">
    <source>
        <dbReference type="SAM" id="Coils"/>
    </source>
</evidence>
<organism evidence="2 3">
    <name type="scientific">Stentor coeruleus</name>
    <dbReference type="NCBI Taxonomy" id="5963"/>
    <lineage>
        <taxon>Eukaryota</taxon>
        <taxon>Sar</taxon>
        <taxon>Alveolata</taxon>
        <taxon>Ciliophora</taxon>
        <taxon>Postciliodesmatophora</taxon>
        <taxon>Heterotrichea</taxon>
        <taxon>Heterotrichida</taxon>
        <taxon>Stentoridae</taxon>
        <taxon>Stentor</taxon>
    </lineage>
</organism>
<dbReference type="AlphaFoldDB" id="A0A1R2ATX8"/>
<gene>
    <name evidence="2" type="ORF">SteCoe_34868</name>
</gene>
<protein>
    <submittedName>
        <fullName evidence="2">Uncharacterized protein</fullName>
    </submittedName>
</protein>